<name>A0A163LNJ7_ABSGL</name>
<protein>
    <submittedName>
        <fullName evidence="1">Uncharacterized protein</fullName>
    </submittedName>
</protein>
<evidence type="ECO:0000313" key="2">
    <source>
        <dbReference type="Proteomes" id="UP000078561"/>
    </source>
</evidence>
<dbReference type="AlphaFoldDB" id="A0A163LNJ7"/>
<accession>A0A163LNJ7</accession>
<dbReference type="Proteomes" id="UP000078561">
    <property type="component" value="Unassembled WGS sequence"/>
</dbReference>
<organism evidence="1">
    <name type="scientific">Absidia glauca</name>
    <name type="common">Pin mould</name>
    <dbReference type="NCBI Taxonomy" id="4829"/>
    <lineage>
        <taxon>Eukaryota</taxon>
        <taxon>Fungi</taxon>
        <taxon>Fungi incertae sedis</taxon>
        <taxon>Mucoromycota</taxon>
        <taxon>Mucoromycotina</taxon>
        <taxon>Mucoromycetes</taxon>
        <taxon>Mucorales</taxon>
        <taxon>Cunninghamellaceae</taxon>
        <taxon>Absidia</taxon>
    </lineage>
</organism>
<evidence type="ECO:0000313" key="1">
    <source>
        <dbReference type="EMBL" id="SAL94838.1"/>
    </source>
</evidence>
<proteinExistence type="predicted"/>
<keyword evidence="2" id="KW-1185">Reference proteome</keyword>
<gene>
    <name evidence="1" type="primary">ABSGL_00128.1 scaffold 298</name>
</gene>
<dbReference type="EMBL" id="LT550008">
    <property type="protein sequence ID" value="SAL94838.1"/>
    <property type="molecule type" value="Genomic_DNA"/>
</dbReference>
<reference evidence="1" key="1">
    <citation type="submission" date="2016-04" db="EMBL/GenBank/DDBJ databases">
        <authorList>
            <person name="Evans L.H."/>
            <person name="Alamgir A."/>
            <person name="Owens N."/>
            <person name="Weber N.D."/>
            <person name="Virtaneva K."/>
            <person name="Barbian K."/>
            <person name="Babar A."/>
            <person name="Rosenke K."/>
        </authorList>
    </citation>
    <scope>NUCLEOTIDE SEQUENCE [LARGE SCALE GENOMIC DNA]</scope>
    <source>
        <strain evidence="1">CBS 101.48</strain>
    </source>
</reference>
<dbReference type="InParanoid" id="A0A163LNJ7"/>
<sequence length="265" mass="30414">MYIFTSTLTGFCRGMLLHHVALLSGNPAFPFTSFLCPETRRGIWYSKPSVISNVHEAYDQFQFTIDHSHIPLVTLLQFLIRYMFSSYRDDLWTNRHQTLTASSVFIYDSTTKRLRLKISWKGTRPGLPLISGPTFYPKHQLTLRPMWRILSSLKSLQDNKGENTASKRIVHPLTTPVHTLLPHAYLSFDAQLCCCKREVCDISFAPSDILAAIQLCPAPSSIVDQKPFYTTLSIIQWCIRFWDFVFDLQPACPSLCHSQDAHHQC</sequence>